<dbReference type="Proteomes" id="UP000832097">
    <property type="component" value="Chromosome"/>
</dbReference>
<evidence type="ECO:0000313" key="2">
    <source>
        <dbReference type="EMBL" id="UOE43055.1"/>
    </source>
</evidence>
<dbReference type="EMBL" id="CP094528">
    <property type="protein sequence ID" value="UOE43055.1"/>
    <property type="molecule type" value="Genomic_DNA"/>
</dbReference>
<gene>
    <name evidence="2" type="ORF">MTO99_12750</name>
</gene>
<accession>A0ABY4BV21</accession>
<keyword evidence="1" id="KW-1133">Transmembrane helix</keyword>
<keyword evidence="1" id="KW-0472">Membrane</keyword>
<reference evidence="2 3" key="1">
    <citation type="submission" date="2022-03" db="EMBL/GenBank/DDBJ databases">
        <title>Mucilaginibacter sp. isolated from the gut of Protaetia brevitarsis seulensis larvae.</title>
        <authorList>
            <person name="Won M."/>
            <person name="Kim S.-J."/>
            <person name="Kwon S.-W."/>
        </authorList>
    </citation>
    <scope>NUCLEOTIDE SEQUENCE [LARGE SCALE GENOMIC DNA]</scope>
    <source>
        <strain evidence="2 3">CFWR-12</strain>
    </source>
</reference>
<evidence type="ECO:0000313" key="3">
    <source>
        <dbReference type="Proteomes" id="UP000832097"/>
    </source>
</evidence>
<name>A0ABY4BV21_9MICO</name>
<sequence>MTEAIVLTRDDKKRNTRAWVIAIAIPLAIVLAALMVYRASFAAFMATTASGENNWATGDVRIENDMTGTAVFNETNLAPGATGTKTVTVTYKGSIPTVDVRMYAENPTGTQDLAADINLTIKNEDAQTVFAGTLATFQLRTTWAEAEDGEVELTTASGDTEKYTITYEVAEGAPQGKTASVTFVWEAQG</sequence>
<keyword evidence="1" id="KW-0812">Transmembrane</keyword>
<proteinExistence type="predicted"/>
<dbReference type="RefSeq" id="WP_243554023.1">
    <property type="nucleotide sequence ID" value="NZ_CP094528.1"/>
</dbReference>
<evidence type="ECO:0000256" key="1">
    <source>
        <dbReference type="SAM" id="Phobius"/>
    </source>
</evidence>
<evidence type="ECO:0008006" key="4">
    <source>
        <dbReference type="Google" id="ProtNLM"/>
    </source>
</evidence>
<feature type="transmembrane region" description="Helical" evidence="1">
    <location>
        <begin position="18"/>
        <end position="37"/>
    </location>
</feature>
<keyword evidence="3" id="KW-1185">Reference proteome</keyword>
<protein>
    <recommendedName>
        <fullName evidence="4">Camelysin metallo-endopeptidase</fullName>
    </recommendedName>
</protein>
<organism evidence="2 3">
    <name type="scientific">Agromyces larvae</name>
    <dbReference type="NCBI Taxonomy" id="2929802"/>
    <lineage>
        <taxon>Bacteria</taxon>
        <taxon>Bacillati</taxon>
        <taxon>Actinomycetota</taxon>
        <taxon>Actinomycetes</taxon>
        <taxon>Micrococcales</taxon>
        <taxon>Microbacteriaceae</taxon>
        <taxon>Agromyces</taxon>
    </lineage>
</organism>